<organism evidence="1 2">
    <name type="scientific">Bradyrhizobium diazoefficiens</name>
    <dbReference type="NCBI Taxonomy" id="1355477"/>
    <lineage>
        <taxon>Bacteria</taxon>
        <taxon>Pseudomonadati</taxon>
        <taxon>Pseudomonadota</taxon>
        <taxon>Alphaproteobacteria</taxon>
        <taxon>Hyphomicrobiales</taxon>
        <taxon>Nitrobacteraceae</taxon>
        <taxon>Bradyrhizobium</taxon>
    </lineage>
</organism>
<dbReference type="AlphaFoldDB" id="A0A0E4FS61"/>
<reference evidence="1 2" key="1">
    <citation type="submission" date="2014-11" db="EMBL/GenBank/DDBJ databases">
        <title>Symbiosis island explosion on the genome of extra-slow-growing strains of soybean bradyrhizobia with massive insertion sequences.</title>
        <authorList>
            <person name="Iida T."/>
            <person name="Minamisawa K."/>
        </authorList>
    </citation>
    <scope>NUCLEOTIDE SEQUENCE [LARGE SCALE GENOMIC DNA]</scope>
    <source>
        <strain evidence="1 2">NK6</strain>
    </source>
</reference>
<sequence>MKLSVKRRNPSILDRLTPAVRICTLWMGLPHHH</sequence>
<protein>
    <submittedName>
        <fullName evidence="1">Uncharacterized protein</fullName>
    </submittedName>
</protein>
<accession>A0A0E4FS61</accession>
<evidence type="ECO:0000313" key="1">
    <source>
        <dbReference type="EMBL" id="BAR55393.1"/>
    </source>
</evidence>
<dbReference type="EMBL" id="AP014685">
    <property type="protein sequence ID" value="BAR55393.1"/>
    <property type="molecule type" value="Genomic_DNA"/>
</dbReference>
<name>A0A0E4FS61_9BRAD</name>
<proteinExistence type="predicted"/>
<dbReference type="Proteomes" id="UP000063308">
    <property type="component" value="Chromosome"/>
</dbReference>
<evidence type="ECO:0000313" key="2">
    <source>
        <dbReference type="Proteomes" id="UP000063308"/>
    </source>
</evidence>
<gene>
    <name evidence="1" type="ORF">NK6_2212</name>
</gene>